<keyword evidence="1" id="KW-0540">Nuclease</keyword>
<evidence type="ECO:0000313" key="2">
    <source>
        <dbReference type="Proteomes" id="UP001059663"/>
    </source>
</evidence>
<evidence type="ECO:0000313" key="1">
    <source>
        <dbReference type="EMBL" id="UUZ44288.1"/>
    </source>
</evidence>
<keyword evidence="1" id="KW-0378">Hydrolase</keyword>
<dbReference type="EMBL" id="CP087977">
    <property type="protein sequence ID" value="UUZ44288.1"/>
    <property type="molecule type" value="Genomic_DNA"/>
</dbReference>
<protein>
    <submittedName>
        <fullName evidence="1">HNH endonuclease</fullName>
    </submittedName>
</protein>
<proteinExistence type="predicted"/>
<sequence>MSPLGHWRLRPRIGDLVLSSVKIGRDRLVVSLCRVEELVPPNTIVWFPESDVLVRSAPLMSDLLEEAGIPQKTFTTRSGATKDAIVEALVRLIEHPRVVSEAEQRRTRDRCSTWERSALNRQRMLQQSDGRCECCDADLGGRFPNIGEGALEVHHRKALSTNPEDRAQTSLSDLAVLCATCHRLVHQIPSLSIDVVAARWAATSTRV</sequence>
<gene>
    <name evidence="1" type="ORF">LP422_17660</name>
</gene>
<reference evidence="1" key="1">
    <citation type="submission" date="2021-11" db="EMBL/GenBank/DDBJ databases">
        <title>Study of the species diversity of bacterial strains isolated from a unique natural object - Shulgan-Tash cave (Bashkiria).</title>
        <authorList>
            <person name="Sazanova A.L."/>
            <person name="Chirak E.R."/>
            <person name="Safronova V.I."/>
        </authorList>
    </citation>
    <scope>NUCLEOTIDE SEQUENCE</scope>
    <source>
        <strain evidence="1">P1</strain>
    </source>
</reference>
<name>A0AC61U2U4_9MICO</name>
<organism evidence="1 2">
    <name type="scientific">Janibacter limosus</name>
    <dbReference type="NCBI Taxonomy" id="53458"/>
    <lineage>
        <taxon>Bacteria</taxon>
        <taxon>Bacillati</taxon>
        <taxon>Actinomycetota</taxon>
        <taxon>Actinomycetes</taxon>
        <taxon>Micrococcales</taxon>
        <taxon>Intrasporangiaceae</taxon>
        <taxon>Janibacter</taxon>
    </lineage>
</organism>
<accession>A0AC61U2U4</accession>
<dbReference type="Proteomes" id="UP001059663">
    <property type="component" value="Chromosome"/>
</dbReference>
<keyword evidence="1" id="KW-0255">Endonuclease</keyword>